<dbReference type="Proteomes" id="UP000243799">
    <property type="component" value="Unassembled WGS sequence"/>
</dbReference>
<evidence type="ECO:0000313" key="2">
    <source>
        <dbReference type="EMBL" id="SFB36130.1"/>
    </source>
</evidence>
<dbReference type="OrthoDB" id="458118at2"/>
<reference evidence="3" key="1">
    <citation type="submission" date="2016-10" db="EMBL/GenBank/DDBJ databases">
        <authorList>
            <person name="Varghese N."/>
            <person name="Submissions S."/>
        </authorList>
    </citation>
    <scope>NUCLEOTIDE SEQUENCE [LARGE SCALE GENOMIC DNA]</scope>
    <source>
        <strain evidence="3">CGMCC 4.3568</strain>
    </source>
</reference>
<dbReference type="SUPFAM" id="SSF160631">
    <property type="entry name" value="SMI1/KNR4-like"/>
    <property type="match status" value="1"/>
</dbReference>
<evidence type="ECO:0000313" key="3">
    <source>
        <dbReference type="Proteomes" id="UP000243799"/>
    </source>
</evidence>
<dbReference type="SMART" id="SM00860">
    <property type="entry name" value="SMI1_KNR4"/>
    <property type="match status" value="1"/>
</dbReference>
<accession>A0A1I1AI49</accession>
<protein>
    <recommendedName>
        <fullName evidence="1">Knr4/Smi1-like domain-containing protein</fullName>
    </recommendedName>
</protein>
<dbReference type="AlphaFoldDB" id="A0A1I1AI49"/>
<sequence length="362" mass="38283">MSGTWPAEEYLEALTRDVLTAEHARAGAAVSHAALLLAATACTAESDRLVRRWCVRTEQPASDLLATDAVRGRAWAMLLDGRDPPDWARSLTPLDLAQAERDHRAHLRTGDSGFPGGLLGDSTAARVISGVAETLDPERPPHPLRALAAEADTLAASGDEAGAVAAIGRWAERASSTPRPDVALLAGCRSLVPLLRAGALADALHLPAGWGSDCAGALVAALGTRFPPDPPDGNWAELIDRVLRAREARAPRPEPAPPQRLDRLERSLGARLPGDYREFLLTCDGLPADVVFPRLLSAGELVAGPGGAVTVSDPASGYSVITLVPTGSGWRAVERDETLGTTVHGGFRELLEEHLRLLEESR</sequence>
<proteinExistence type="predicted"/>
<feature type="domain" description="Knr4/Smi1-like" evidence="1">
    <location>
        <begin position="255"/>
        <end position="353"/>
    </location>
</feature>
<dbReference type="STRING" id="490629.SAMN05216266_10940"/>
<name>A0A1I1AI49_9PSEU</name>
<dbReference type="InterPro" id="IPR037883">
    <property type="entry name" value="Knr4/Smi1-like_sf"/>
</dbReference>
<dbReference type="InterPro" id="IPR018958">
    <property type="entry name" value="Knr4/Smi1-like_dom"/>
</dbReference>
<dbReference type="RefSeq" id="WP_091674063.1">
    <property type="nucleotide sequence ID" value="NZ_FOKG01000009.1"/>
</dbReference>
<evidence type="ECO:0000259" key="1">
    <source>
        <dbReference type="SMART" id="SM00860"/>
    </source>
</evidence>
<organism evidence="2 3">
    <name type="scientific">Amycolatopsis marina</name>
    <dbReference type="NCBI Taxonomy" id="490629"/>
    <lineage>
        <taxon>Bacteria</taxon>
        <taxon>Bacillati</taxon>
        <taxon>Actinomycetota</taxon>
        <taxon>Actinomycetes</taxon>
        <taxon>Pseudonocardiales</taxon>
        <taxon>Pseudonocardiaceae</taxon>
        <taxon>Amycolatopsis</taxon>
    </lineage>
</organism>
<gene>
    <name evidence="2" type="ORF">SAMN05216266_10940</name>
</gene>
<keyword evidence="3" id="KW-1185">Reference proteome</keyword>
<dbReference type="EMBL" id="FOKG01000009">
    <property type="protein sequence ID" value="SFB36130.1"/>
    <property type="molecule type" value="Genomic_DNA"/>
</dbReference>